<dbReference type="AlphaFoldDB" id="A0A2P5TIY6"/>
<feature type="coiled-coil region" evidence="7">
    <location>
        <begin position="110"/>
        <end position="137"/>
    </location>
</feature>
<dbReference type="PRINTS" id="PR00812">
    <property type="entry name" value="BCTERIALGSPF"/>
</dbReference>
<organism evidence="10 11">
    <name type="scientific">Oceanisphaera arctica</name>
    <dbReference type="NCBI Taxonomy" id="641510"/>
    <lineage>
        <taxon>Bacteria</taxon>
        <taxon>Pseudomonadati</taxon>
        <taxon>Pseudomonadota</taxon>
        <taxon>Gammaproteobacteria</taxon>
        <taxon>Aeromonadales</taxon>
        <taxon>Aeromonadaceae</taxon>
        <taxon>Oceanisphaera</taxon>
    </lineage>
</organism>
<dbReference type="InterPro" id="IPR018076">
    <property type="entry name" value="T2SS_GspF_dom"/>
</dbReference>
<dbReference type="Gene3D" id="1.20.81.30">
    <property type="entry name" value="Type II secretion system (T2SS), domain F"/>
    <property type="match status" value="1"/>
</dbReference>
<gene>
    <name evidence="10" type="ORF">UN63_14875</name>
</gene>
<dbReference type="GO" id="GO:0005886">
    <property type="term" value="C:plasma membrane"/>
    <property type="evidence" value="ECO:0007669"/>
    <property type="project" value="UniProtKB-SubCell"/>
</dbReference>
<accession>A0A2P5TIY6</accession>
<evidence type="ECO:0000256" key="4">
    <source>
        <dbReference type="ARBA" id="ARBA00022692"/>
    </source>
</evidence>
<dbReference type="Proteomes" id="UP000242231">
    <property type="component" value="Unassembled WGS sequence"/>
</dbReference>
<evidence type="ECO:0000256" key="3">
    <source>
        <dbReference type="ARBA" id="ARBA00022475"/>
    </source>
</evidence>
<feature type="non-terminal residue" evidence="10">
    <location>
        <position position="200"/>
    </location>
</feature>
<feature type="transmembrane region" description="Helical" evidence="8">
    <location>
        <begin position="134"/>
        <end position="157"/>
    </location>
</feature>
<evidence type="ECO:0000256" key="5">
    <source>
        <dbReference type="ARBA" id="ARBA00022989"/>
    </source>
</evidence>
<dbReference type="RefSeq" id="WP_181068261.1">
    <property type="nucleotide sequence ID" value="NZ_MPZM01000050.1"/>
</dbReference>
<evidence type="ECO:0000256" key="1">
    <source>
        <dbReference type="ARBA" id="ARBA00004651"/>
    </source>
</evidence>
<evidence type="ECO:0000259" key="9">
    <source>
        <dbReference type="Pfam" id="PF00482"/>
    </source>
</evidence>
<keyword evidence="7" id="KW-0175">Coiled coil</keyword>
<dbReference type="PANTHER" id="PTHR30012:SF0">
    <property type="entry name" value="TYPE II SECRETION SYSTEM PROTEIN F-RELATED"/>
    <property type="match status" value="1"/>
</dbReference>
<reference evidence="11" key="1">
    <citation type="submission" date="2016-11" db="EMBL/GenBank/DDBJ databases">
        <authorList>
            <person name="Sisinthy S."/>
            <person name="Ara S."/>
            <person name="Gundlapally S.R."/>
        </authorList>
    </citation>
    <scope>NUCLEOTIDE SEQUENCE [LARGE SCALE GENOMIC DNA]</scope>
    <source>
        <strain evidence="11">V1-41</strain>
    </source>
</reference>
<name>A0A2P5TIY6_9GAMM</name>
<sequence length="200" mass="22430">MPLTMKKDKPAPTARPSPFAGLFQPRLKASDRLFFSEQLSLLLETGTSILPALKTIRLQTQHPAMHAVLTDLEQRIADGQPLSQALSHHPRLFNSTYVNLVAAAEGGGFLNKVLQHLAELDDRREQLRQQLKSAASYPMFLALFSVAVMLFVLVVVFPKFEDMFAAIRDQLPWTTNVLMSASDLMRHHWPWICLATALLA</sequence>
<evidence type="ECO:0000256" key="2">
    <source>
        <dbReference type="ARBA" id="ARBA00005745"/>
    </source>
</evidence>
<evidence type="ECO:0000256" key="7">
    <source>
        <dbReference type="SAM" id="Coils"/>
    </source>
</evidence>
<evidence type="ECO:0000256" key="6">
    <source>
        <dbReference type="ARBA" id="ARBA00023136"/>
    </source>
</evidence>
<dbReference type="InterPro" id="IPR042094">
    <property type="entry name" value="T2SS_GspF_sf"/>
</dbReference>
<evidence type="ECO:0000313" key="10">
    <source>
        <dbReference type="EMBL" id="PPL14760.1"/>
    </source>
</evidence>
<evidence type="ECO:0000313" key="11">
    <source>
        <dbReference type="Proteomes" id="UP000242231"/>
    </source>
</evidence>
<keyword evidence="3" id="KW-1003">Cell membrane</keyword>
<keyword evidence="6 8" id="KW-0472">Membrane</keyword>
<keyword evidence="11" id="KW-1185">Reference proteome</keyword>
<comment type="similarity">
    <text evidence="2">Belongs to the GSP F family.</text>
</comment>
<dbReference type="PANTHER" id="PTHR30012">
    <property type="entry name" value="GENERAL SECRETION PATHWAY PROTEIN"/>
    <property type="match status" value="1"/>
</dbReference>
<evidence type="ECO:0000256" key="8">
    <source>
        <dbReference type="SAM" id="Phobius"/>
    </source>
</evidence>
<keyword evidence="4 8" id="KW-0812">Transmembrane</keyword>
<comment type="subcellular location">
    <subcellularLocation>
        <location evidence="1">Cell membrane</location>
        <topology evidence="1">Multi-pass membrane protein</topology>
    </subcellularLocation>
</comment>
<dbReference type="EMBL" id="MPZM01000050">
    <property type="protein sequence ID" value="PPL14760.1"/>
    <property type="molecule type" value="Genomic_DNA"/>
</dbReference>
<feature type="domain" description="Type II secretion system protein GspF" evidence="9">
    <location>
        <begin position="35"/>
        <end position="158"/>
    </location>
</feature>
<dbReference type="InterPro" id="IPR003004">
    <property type="entry name" value="GspF/PilC"/>
</dbReference>
<dbReference type="Pfam" id="PF00482">
    <property type="entry name" value="T2SSF"/>
    <property type="match status" value="1"/>
</dbReference>
<proteinExistence type="inferred from homology"/>
<protein>
    <recommendedName>
        <fullName evidence="9">Type II secretion system protein GspF domain-containing protein</fullName>
    </recommendedName>
</protein>
<keyword evidence="5 8" id="KW-1133">Transmembrane helix</keyword>
<comment type="caution">
    <text evidence="10">The sequence shown here is derived from an EMBL/GenBank/DDBJ whole genome shotgun (WGS) entry which is preliminary data.</text>
</comment>